<feature type="non-terminal residue" evidence="1">
    <location>
        <position position="31"/>
    </location>
</feature>
<reference evidence="1" key="1">
    <citation type="submission" date="2018-05" db="EMBL/GenBank/DDBJ databases">
        <authorList>
            <person name="Lanie J.A."/>
            <person name="Ng W.-L."/>
            <person name="Kazmierczak K.M."/>
            <person name="Andrzejewski T.M."/>
            <person name="Davidsen T.M."/>
            <person name="Wayne K.J."/>
            <person name="Tettelin H."/>
            <person name="Glass J.I."/>
            <person name="Rusch D."/>
            <person name="Podicherti R."/>
            <person name="Tsui H.-C.T."/>
            <person name="Winkler M.E."/>
        </authorList>
    </citation>
    <scope>NUCLEOTIDE SEQUENCE</scope>
</reference>
<dbReference type="AlphaFoldDB" id="A0A381TQF1"/>
<accession>A0A381TQF1</accession>
<sequence>MRGVIDALAVIELDEVAHCACTLPDGNFATG</sequence>
<dbReference type="EMBL" id="UINC01004991">
    <property type="protein sequence ID" value="SVA18292.1"/>
    <property type="molecule type" value="Genomic_DNA"/>
</dbReference>
<evidence type="ECO:0000313" key="1">
    <source>
        <dbReference type="EMBL" id="SVA18292.1"/>
    </source>
</evidence>
<organism evidence="1">
    <name type="scientific">marine metagenome</name>
    <dbReference type="NCBI Taxonomy" id="408172"/>
    <lineage>
        <taxon>unclassified sequences</taxon>
        <taxon>metagenomes</taxon>
        <taxon>ecological metagenomes</taxon>
    </lineage>
</organism>
<name>A0A381TQF1_9ZZZZ</name>
<protein>
    <submittedName>
        <fullName evidence="1">Uncharacterized protein</fullName>
    </submittedName>
</protein>
<gene>
    <name evidence="1" type="ORF">METZ01_LOCUS71146</name>
</gene>
<proteinExistence type="predicted"/>